<proteinExistence type="predicted"/>
<dbReference type="InterPro" id="IPR036273">
    <property type="entry name" value="CRAL/TRIO_N_dom_sf"/>
</dbReference>
<dbReference type="SUPFAM" id="SSF101576">
    <property type="entry name" value="Supernatant protein factor (SPF), C-terminal domain"/>
    <property type="match status" value="1"/>
</dbReference>
<dbReference type="InterPro" id="IPR051064">
    <property type="entry name" value="SEC14/CRAL-TRIO_domain"/>
</dbReference>
<evidence type="ECO:0000259" key="2">
    <source>
        <dbReference type="PROSITE" id="PS50191"/>
    </source>
</evidence>
<dbReference type="Pfam" id="PF04707">
    <property type="entry name" value="PRELI"/>
    <property type="match status" value="1"/>
</dbReference>
<dbReference type="Pfam" id="PF03765">
    <property type="entry name" value="CRAL_TRIO_N"/>
    <property type="match status" value="1"/>
</dbReference>
<dbReference type="Gene3D" id="3.40.525.10">
    <property type="entry name" value="CRAL-TRIO lipid binding domain"/>
    <property type="match status" value="1"/>
</dbReference>
<evidence type="ECO:0000313" key="4">
    <source>
        <dbReference type="Proteomes" id="UP000492821"/>
    </source>
</evidence>
<dbReference type="InterPro" id="IPR036865">
    <property type="entry name" value="CRAL-TRIO_dom_sf"/>
</dbReference>
<dbReference type="CDD" id="cd00170">
    <property type="entry name" value="SEC14"/>
    <property type="match status" value="1"/>
</dbReference>
<feature type="domain" description="PRELI/MSF1" evidence="3">
    <location>
        <begin position="2"/>
        <end position="175"/>
    </location>
</feature>
<dbReference type="WBParaSite" id="Pan_g2252.t1">
    <property type="protein sequence ID" value="Pan_g2252.t1"/>
    <property type="gene ID" value="Pan_g2252"/>
</dbReference>
<dbReference type="PROSITE" id="PS50191">
    <property type="entry name" value="CRAL_TRIO"/>
    <property type="match status" value="1"/>
</dbReference>
<dbReference type="AlphaFoldDB" id="A0A7E4VLC8"/>
<dbReference type="SMART" id="SM00516">
    <property type="entry name" value="SEC14"/>
    <property type="match status" value="1"/>
</dbReference>
<feature type="compositionally biased region" description="Low complexity" evidence="1">
    <location>
        <begin position="234"/>
        <end position="248"/>
    </location>
</feature>
<reference evidence="5" key="2">
    <citation type="submission" date="2020-10" db="UniProtKB">
        <authorList>
            <consortium name="WormBaseParasite"/>
        </authorList>
    </citation>
    <scope>IDENTIFICATION</scope>
</reference>
<dbReference type="PANTHER" id="PTHR23324:SF66">
    <property type="entry name" value="PROTEIN REAL-TIME"/>
    <property type="match status" value="1"/>
</dbReference>
<dbReference type="GO" id="GO:0005737">
    <property type="term" value="C:cytoplasm"/>
    <property type="evidence" value="ECO:0007669"/>
    <property type="project" value="TreeGrafter"/>
</dbReference>
<dbReference type="InterPro" id="IPR006797">
    <property type="entry name" value="PRELI/MSF1_dom"/>
</dbReference>
<feature type="domain" description="CRAL-TRIO" evidence="2">
    <location>
        <begin position="344"/>
        <end position="518"/>
    </location>
</feature>
<keyword evidence="4" id="KW-1185">Reference proteome</keyword>
<dbReference type="InterPro" id="IPR036598">
    <property type="entry name" value="GOLD_dom_sf"/>
</dbReference>
<dbReference type="SUPFAM" id="SSF46938">
    <property type="entry name" value="CRAL/TRIO N-terminal domain"/>
    <property type="match status" value="1"/>
</dbReference>
<dbReference type="InterPro" id="IPR001251">
    <property type="entry name" value="CRAL-TRIO_dom"/>
</dbReference>
<dbReference type="PROSITE" id="PS50904">
    <property type="entry name" value="PRELI_MSF1"/>
    <property type="match status" value="1"/>
</dbReference>
<reference evidence="4" key="1">
    <citation type="journal article" date="2013" name="Genetics">
        <title>The draft genome and transcriptome of Panagrellus redivivus are shaped by the harsh demands of a free-living lifestyle.</title>
        <authorList>
            <person name="Srinivasan J."/>
            <person name="Dillman A.R."/>
            <person name="Macchietto M.G."/>
            <person name="Heikkinen L."/>
            <person name="Lakso M."/>
            <person name="Fracchia K.M."/>
            <person name="Antoshechkin I."/>
            <person name="Mortazavi A."/>
            <person name="Wong G."/>
            <person name="Sternberg P.W."/>
        </authorList>
    </citation>
    <scope>NUCLEOTIDE SEQUENCE [LARGE SCALE GENOMIC DNA]</scope>
    <source>
        <strain evidence="4">MT8872</strain>
    </source>
</reference>
<feature type="region of interest" description="Disordered" evidence="1">
    <location>
        <begin position="179"/>
        <end position="259"/>
    </location>
</feature>
<protein>
    <submittedName>
        <fullName evidence="5">CRAL-TRIO domain-containing protein</fullName>
    </submittedName>
</protein>
<evidence type="ECO:0000259" key="3">
    <source>
        <dbReference type="PROSITE" id="PS50904"/>
    </source>
</evidence>
<evidence type="ECO:0000256" key="1">
    <source>
        <dbReference type="SAM" id="MobiDB-lite"/>
    </source>
</evidence>
<sequence>MVQTYQSPVRIYKHPFEIVMAAYQKRFPTCPQIPIFVGSEIISEYHSPDGAEEVIERKCQLNVEAPYLVKKIAGVDYVYFNQKNSLNRRKRTLEITATNISFASRIAIQENCHYYVHPDNSEWTCFEQDANLDVKSFFGFEATVEKLAVRQYAANLAKGKEILEFFIEELIKGGTSHITPFVDSDVNRSPADSAIDVSKNDDDQSQASTNEIRKQSQSQTPTITGPEDVDRRQSTSSATPGPSTSGTANGINRGTSFEDPESKLEADYIRRFLGQLSPLEESRLCELKYGLQAHHKGKLPNDAHLLRFLRARDFDVAKARDMISNSLLWRKQHNVDKILHDFQAPAVLHQFFPGAWHHSDKLGRPVFVLRLGHLDVKGLLRSVGLENVVKLTLRICEEGLVKAAEATKQLGQPISTWTMLVDLEGLSMRHLWRPGVQALLRIIEIVEANYPETMGQVFISRAPRVFPVLWTLISQFIDENTRKKFMINSGDAVLPELGKYIDEQYLPDFLGGPCFCSAPEGGHVPKTNYRPVEEMGIDGEDALTSTYSTAAVHRGAPYECAVYAAKPGCVLTWDFDVIKGECEFLVYYSEKKIRQATPQSPSTLNPVERVTAAIGAVTVSSPPVTVALDPDLKLDRDLKIEEHPVTFSEGDSMQGSHYCSRVGTYILQWRYTEPAAVHQQSAFDFSLSGHKARLMVYYELLDAVGFHGSVASLESCRSSFSSLAMATANHPSNTNTPASVKKHDS</sequence>
<evidence type="ECO:0000313" key="5">
    <source>
        <dbReference type="WBParaSite" id="Pan_g2252.t1"/>
    </source>
</evidence>
<name>A0A7E4VLC8_PANRE</name>
<feature type="compositionally biased region" description="Polar residues" evidence="1">
    <location>
        <begin position="205"/>
        <end position="223"/>
    </location>
</feature>
<dbReference type="SUPFAM" id="SSF52087">
    <property type="entry name" value="CRAL/TRIO domain"/>
    <property type="match status" value="1"/>
</dbReference>
<organism evidence="4 5">
    <name type="scientific">Panagrellus redivivus</name>
    <name type="common">Microworm</name>
    <dbReference type="NCBI Taxonomy" id="6233"/>
    <lineage>
        <taxon>Eukaryota</taxon>
        <taxon>Metazoa</taxon>
        <taxon>Ecdysozoa</taxon>
        <taxon>Nematoda</taxon>
        <taxon>Chromadorea</taxon>
        <taxon>Rhabditida</taxon>
        <taxon>Tylenchina</taxon>
        <taxon>Panagrolaimomorpha</taxon>
        <taxon>Panagrolaimoidea</taxon>
        <taxon>Panagrolaimidae</taxon>
        <taxon>Panagrellus</taxon>
    </lineage>
</organism>
<dbReference type="SMART" id="SM01100">
    <property type="entry name" value="CRAL_TRIO_N"/>
    <property type="match status" value="1"/>
</dbReference>
<dbReference type="Proteomes" id="UP000492821">
    <property type="component" value="Unassembled WGS sequence"/>
</dbReference>
<accession>A0A7E4VLC8</accession>
<dbReference type="Pfam" id="PF00650">
    <property type="entry name" value="CRAL_TRIO"/>
    <property type="match status" value="1"/>
</dbReference>
<dbReference type="InterPro" id="IPR011074">
    <property type="entry name" value="CRAL/TRIO_N_dom"/>
</dbReference>
<dbReference type="PANTHER" id="PTHR23324">
    <property type="entry name" value="SEC14 RELATED PROTEIN"/>
    <property type="match status" value="1"/>
</dbReference>
<dbReference type="Gene3D" id="2.60.120.680">
    <property type="entry name" value="GOLD domain"/>
    <property type="match status" value="1"/>
</dbReference>